<proteinExistence type="predicted"/>
<sequence length="133" mass="14466">MERTTLRHKYSAGFGPRLSEEKKGLLSGSAEGRQISINLLLMTRAAASVGYTEFPLAFQKDRLSQVPSVLCLSSSLACPHKGQAKNQWLVDPRAGTVIPVPWRDSRGYVAGKIPLKILKEKDLSDALTSTASP</sequence>
<name>A0ABQ9CS94_9PASS</name>
<gene>
    <name evidence="1" type="ORF">WISP_122207</name>
</gene>
<comment type="caution">
    <text evidence="1">The sequence shown here is derived from an EMBL/GenBank/DDBJ whole genome shotgun (WGS) entry which is preliminary data.</text>
</comment>
<evidence type="ECO:0000313" key="1">
    <source>
        <dbReference type="EMBL" id="KAJ7408203.1"/>
    </source>
</evidence>
<organism evidence="1 2">
    <name type="scientific">Willisornis vidua</name>
    <name type="common">Xingu scale-backed antbird</name>
    <dbReference type="NCBI Taxonomy" id="1566151"/>
    <lineage>
        <taxon>Eukaryota</taxon>
        <taxon>Metazoa</taxon>
        <taxon>Chordata</taxon>
        <taxon>Craniata</taxon>
        <taxon>Vertebrata</taxon>
        <taxon>Euteleostomi</taxon>
        <taxon>Archelosauria</taxon>
        <taxon>Archosauria</taxon>
        <taxon>Dinosauria</taxon>
        <taxon>Saurischia</taxon>
        <taxon>Theropoda</taxon>
        <taxon>Coelurosauria</taxon>
        <taxon>Aves</taxon>
        <taxon>Neognathae</taxon>
        <taxon>Neoaves</taxon>
        <taxon>Telluraves</taxon>
        <taxon>Australaves</taxon>
        <taxon>Passeriformes</taxon>
        <taxon>Thamnophilidae</taxon>
        <taxon>Willisornis</taxon>
    </lineage>
</organism>
<reference evidence="1" key="1">
    <citation type="submission" date="2019-10" db="EMBL/GenBank/DDBJ databases">
        <authorList>
            <person name="Soares A.E.R."/>
            <person name="Aleixo A."/>
            <person name="Schneider P."/>
            <person name="Miyaki C.Y."/>
            <person name="Schneider M.P."/>
            <person name="Mello C."/>
            <person name="Vasconcelos A.T.R."/>
        </authorList>
    </citation>
    <scope>NUCLEOTIDE SEQUENCE</scope>
    <source>
        <tissue evidence="1">Muscle</tissue>
    </source>
</reference>
<evidence type="ECO:0000313" key="2">
    <source>
        <dbReference type="Proteomes" id="UP001145742"/>
    </source>
</evidence>
<accession>A0ABQ9CS94</accession>
<dbReference type="EMBL" id="WHWB01034557">
    <property type="protein sequence ID" value="KAJ7408203.1"/>
    <property type="molecule type" value="Genomic_DNA"/>
</dbReference>
<keyword evidence="2" id="KW-1185">Reference proteome</keyword>
<dbReference type="Proteomes" id="UP001145742">
    <property type="component" value="Unassembled WGS sequence"/>
</dbReference>
<protein>
    <submittedName>
        <fullName evidence="1">Uncharacterized protein</fullName>
    </submittedName>
</protein>